<reference evidence="3" key="1">
    <citation type="journal article" date="2024" name="IScience">
        <title>Strigolactones Initiate the Formation of Haustorium-like Structures in Castilleja.</title>
        <authorList>
            <person name="Buerger M."/>
            <person name="Peterson D."/>
            <person name="Chory J."/>
        </authorList>
    </citation>
    <scope>NUCLEOTIDE SEQUENCE [LARGE SCALE GENOMIC DNA]</scope>
</reference>
<dbReference type="InterPro" id="IPR046939">
    <property type="entry name" value="TPPII_C_sf"/>
</dbReference>
<feature type="region of interest" description="Disordered" evidence="1">
    <location>
        <begin position="127"/>
        <end position="146"/>
    </location>
</feature>
<evidence type="ECO:0000313" key="2">
    <source>
        <dbReference type="EMBL" id="KAL3646720.1"/>
    </source>
</evidence>
<accession>A0ABD3E0T8</accession>
<keyword evidence="2" id="KW-0378">Hydrolase</keyword>
<dbReference type="AlphaFoldDB" id="A0ABD3E0T8"/>
<dbReference type="EMBL" id="JAVIJP010000011">
    <property type="protein sequence ID" value="KAL3646720.1"/>
    <property type="molecule type" value="Genomic_DNA"/>
</dbReference>
<dbReference type="Proteomes" id="UP001632038">
    <property type="component" value="Unassembled WGS sequence"/>
</dbReference>
<feature type="region of interest" description="Disordered" evidence="1">
    <location>
        <begin position="1"/>
        <end position="63"/>
    </location>
</feature>
<name>A0ABD3E0T8_9LAMI</name>
<comment type="caution">
    <text evidence="2">The sequence shown here is derived from an EMBL/GenBank/DDBJ whole genome shotgun (WGS) entry which is preliminary data.</text>
</comment>
<dbReference type="Gene3D" id="1.25.40.710">
    <property type="match status" value="1"/>
</dbReference>
<keyword evidence="3" id="KW-1185">Reference proteome</keyword>
<proteinExistence type="predicted"/>
<evidence type="ECO:0000313" key="3">
    <source>
        <dbReference type="Proteomes" id="UP001632038"/>
    </source>
</evidence>
<dbReference type="EC" id="3.4.14.10" evidence="2"/>
<organism evidence="2 3">
    <name type="scientific">Castilleja foliolosa</name>
    <dbReference type="NCBI Taxonomy" id="1961234"/>
    <lineage>
        <taxon>Eukaryota</taxon>
        <taxon>Viridiplantae</taxon>
        <taxon>Streptophyta</taxon>
        <taxon>Embryophyta</taxon>
        <taxon>Tracheophyta</taxon>
        <taxon>Spermatophyta</taxon>
        <taxon>Magnoliopsida</taxon>
        <taxon>eudicotyledons</taxon>
        <taxon>Gunneridae</taxon>
        <taxon>Pentapetalae</taxon>
        <taxon>asterids</taxon>
        <taxon>lamiids</taxon>
        <taxon>Lamiales</taxon>
        <taxon>Orobanchaceae</taxon>
        <taxon>Pedicularideae</taxon>
        <taxon>Castillejinae</taxon>
        <taxon>Castilleja</taxon>
    </lineage>
</organism>
<dbReference type="GO" id="GO:0008240">
    <property type="term" value="F:tripeptidyl-peptidase activity"/>
    <property type="evidence" value="ECO:0007669"/>
    <property type="project" value="UniProtKB-EC"/>
</dbReference>
<protein>
    <submittedName>
        <fullName evidence="2">Tripeptidyl-peptidase II Tpp2</fullName>
        <ecNumber evidence="2">3.4.14.10</ecNumber>
    </submittedName>
</protein>
<evidence type="ECO:0000256" key="1">
    <source>
        <dbReference type="SAM" id="MobiDB-lite"/>
    </source>
</evidence>
<sequence length="197" mass="22341">MFIPPNELGKISNPRFSPLLSSPSSKAMRLHQECEGTVGGRGSEMPKLRFSPNLKQSTDEERSDWKKLSTLLKPEYPKYTPLLAKILEALISQNNVEDKVHHYKEIISAADEVIESIETDELAKSLSLKSDPDDEDAEKKKKKMDTTRDQLADALYQKGLALAEIESLKVLSMEEPYSSDDIDDVRKRWAECFLEVI</sequence>
<gene>
    <name evidence="2" type="primary">TPP2_3</name>
    <name evidence="2" type="ORF">CASFOL_009264</name>
</gene>